<keyword evidence="2" id="KW-1185">Reference proteome</keyword>
<gene>
    <name evidence="1" type="ORF">KIH27_02175</name>
</gene>
<dbReference type="RefSeq" id="WP_214091280.1">
    <property type="nucleotide sequence ID" value="NZ_JAHCLR010000003.1"/>
</dbReference>
<evidence type="ECO:0000313" key="1">
    <source>
        <dbReference type="EMBL" id="MBS9532392.1"/>
    </source>
</evidence>
<accession>A0ABS5REJ9</accession>
<comment type="caution">
    <text evidence="1">The sequence shown here is derived from an EMBL/GenBank/DDBJ whole genome shotgun (WGS) entry which is preliminary data.</text>
</comment>
<protein>
    <submittedName>
        <fullName evidence="1">Uncharacterized protein</fullName>
    </submittedName>
</protein>
<dbReference type="Proteomes" id="UP001519535">
    <property type="component" value="Unassembled WGS sequence"/>
</dbReference>
<dbReference type="EMBL" id="JAHCLR010000003">
    <property type="protein sequence ID" value="MBS9532392.1"/>
    <property type="molecule type" value="Genomic_DNA"/>
</dbReference>
<sequence length="182" mass="19934">MGEKLMLVIERSPITMAARAVPVFTQDELVRRWVSGGEPHPPFPTRAEIIVYAQRQVVELTRIPYGWDGGTGRPVDTTIANLAVSLIGAVTRSDGLATPQFSPLPDGGVSITWLVNGDRLTIEFEDGELMFRACWGDGKDAFDYDFAPGDTTLSGRLEAALDDSRTFLEKISAGIQHQLISR</sequence>
<evidence type="ECO:0000313" key="2">
    <source>
        <dbReference type="Proteomes" id="UP001519535"/>
    </source>
</evidence>
<proteinExistence type="predicted"/>
<reference evidence="1 2" key="1">
    <citation type="submission" date="2021-05" db="EMBL/GenBank/DDBJ databases">
        <title>Mycobacterium acidophilum sp. nov., an extremely acid-tolerant member of the genus Mycobacterium.</title>
        <authorList>
            <person name="Xia J."/>
        </authorList>
    </citation>
    <scope>NUCLEOTIDE SEQUENCE [LARGE SCALE GENOMIC DNA]</scope>
    <source>
        <strain evidence="1 2">M1</strain>
    </source>
</reference>
<organism evidence="1 2">
    <name type="scientific">Mycolicibacter acidiphilus</name>
    <dbReference type="NCBI Taxonomy" id="2835306"/>
    <lineage>
        <taxon>Bacteria</taxon>
        <taxon>Bacillati</taxon>
        <taxon>Actinomycetota</taxon>
        <taxon>Actinomycetes</taxon>
        <taxon>Mycobacteriales</taxon>
        <taxon>Mycobacteriaceae</taxon>
        <taxon>Mycolicibacter</taxon>
    </lineage>
</organism>
<name>A0ABS5REJ9_9MYCO</name>